<organism evidence="2 3">
    <name type="scientific">Daphnia magna</name>
    <dbReference type="NCBI Taxonomy" id="35525"/>
    <lineage>
        <taxon>Eukaryota</taxon>
        <taxon>Metazoa</taxon>
        <taxon>Ecdysozoa</taxon>
        <taxon>Arthropoda</taxon>
        <taxon>Crustacea</taxon>
        <taxon>Branchiopoda</taxon>
        <taxon>Diplostraca</taxon>
        <taxon>Cladocera</taxon>
        <taxon>Anomopoda</taxon>
        <taxon>Daphniidae</taxon>
        <taxon>Daphnia</taxon>
    </lineage>
</organism>
<dbReference type="SMART" id="SM00554">
    <property type="entry name" value="FAS1"/>
    <property type="match status" value="1"/>
</dbReference>
<dbReference type="PANTHER" id="PTHR10900:SF120">
    <property type="entry name" value="MUCIN-5AC-RELATED"/>
    <property type="match status" value="1"/>
</dbReference>
<evidence type="ECO:0000313" key="2">
    <source>
        <dbReference type="EMBL" id="KAK4023785.1"/>
    </source>
</evidence>
<dbReference type="SUPFAM" id="SSF82153">
    <property type="entry name" value="FAS1 domain"/>
    <property type="match status" value="1"/>
</dbReference>
<accession>A0ABR0AFI2</accession>
<proteinExistence type="predicted"/>
<reference evidence="2 3" key="1">
    <citation type="journal article" date="2023" name="Nucleic Acids Res.">
        <title>The hologenome of Daphnia magna reveals possible DNA methylation and microbiome-mediated evolution of the host genome.</title>
        <authorList>
            <person name="Chaturvedi A."/>
            <person name="Li X."/>
            <person name="Dhandapani V."/>
            <person name="Marshall H."/>
            <person name="Kissane S."/>
            <person name="Cuenca-Cambronero M."/>
            <person name="Asole G."/>
            <person name="Calvet F."/>
            <person name="Ruiz-Romero M."/>
            <person name="Marangio P."/>
            <person name="Guigo R."/>
            <person name="Rago D."/>
            <person name="Mirbahai L."/>
            <person name="Eastwood N."/>
            <person name="Colbourne J.K."/>
            <person name="Zhou J."/>
            <person name="Mallon E."/>
            <person name="Orsini L."/>
        </authorList>
    </citation>
    <scope>NUCLEOTIDE SEQUENCE [LARGE SCALE GENOMIC DNA]</scope>
    <source>
        <strain evidence="2">LRV0_1</strain>
    </source>
</reference>
<dbReference type="Gene3D" id="2.30.180.10">
    <property type="entry name" value="FAS1 domain"/>
    <property type="match status" value="1"/>
</dbReference>
<gene>
    <name evidence="2" type="ORF">OUZ56_009185</name>
</gene>
<name>A0ABR0AFI2_9CRUS</name>
<dbReference type="InterPro" id="IPR000782">
    <property type="entry name" value="FAS1_domain"/>
</dbReference>
<evidence type="ECO:0000259" key="1">
    <source>
        <dbReference type="PROSITE" id="PS50213"/>
    </source>
</evidence>
<dbReference type="Proteomes" id="UP001234178">
    <property type="component" value="Unassembled WGS sequence"/>
</dbReference>
<protein>
    <recommendedName>
        <fullName evidence="1">FAS1 domain-containing protein</fullName>
    </recommendedName>
</protein>
<dbReference type="Pfam" id="PF02469">
    <property type="entry name" value="Fasciclin"/>
    <property type="match status" value="1"/>
</dbReference>
<feature type="domain" description="FAS1" evidence="1">
    <location>
        <begin position="31"/>
        <end position="172"/>
    </location>
</feature>
<evidence type="ECO:0000313" key="3">
    <source>
        <dbReference type="Proteomes" id="UP001234178"/>
    </source>
</evidence>
<dbReference type="PANTHER" id="PTHR10900">
    <property type="entry name" value="PERIOSTIN-RELATED"/>
    <property type="match status" value="1"/>
</dbReference>
<sequence>MGKKVNVTASGYAKNNQYDSGYAVQSAYPPQSADLLTAIRQNGFTTFVDLIVKAGLEETFSANRPFVILAPTNEAFAAIDPAILAALLKDIYLLRDILRYHLVLFRQPCSLVSSIFVELPVNTALGEEVRFNVYRNKGPSFATEDITTANGVPLLRAIPTGKSIIYPIEKVLNPQDVSPNNTVVHFLRSNKDFSIFLSVFEVVLGLANNNFKG</sequence>
<dbReference type="EMBL" id="JAOYFB010000037">
    <property type="protein sequence ID" value="KAK4023785.1"/>
    <property type="molecule type" value="Genomic_DNA"/>
</dbReference>
<dbReference type="PROSITE" id="PS50213">
    <property type="entry name" value="FAS1"/>
    <property type="match status" value="1"/>
</dbReference>
<keyword evidence="3" id="KW-1185">Reference proteome</keyword>
<dbReference type="InterPro" id="IPR050904">
    <property type="entry name" value="Adhesion/Biosynth-related"/>
</dbReference>
<comment type="caution">
    <text evidence="2">The sequence shown here is derived from an EMBL/GenBank/DDBJ whole genome shotgun (WGS) entry which is preliminary data.</text>
</comment>
<dbReference type="InterPro" id="IPR036378">
    <property type="entry name" value="FAS1_dom_sf"/>
</dbReference>